<evidence type="ECO:0000256" key="1">
    <source>
        <dbReference type="ARBA" id="ARBA00004651"/>
    </source>
</evidence>
<proteinExistence type="predicted"/>
<evidence type="ECO:0000256" key="5">
    <source>
        <dbReference type="ARBA" id="ARBA00023136"/>
    </source>
</evidence>
<sequence>MARIVGDIDIYETDKQEIVRELTSHFYDASMMRAQSRGSRTIEKDDVEAVLADSEDPKEIATAYMKTYVDSLGRAGIVSRSVAFLIDLILALVATVIAVALLSLPLLPFFPGAILVETLANGELNLTFASDLAAMVFTIVWGLGSLVTMIFYFVVLEGRFGYTPGKWLLRLRVLKDDGTRIGYVDSLLRNMPKLLGSFSVLALDALLMVLLFRKDRQRGFDKIARTIVVHKHKKEEKA</sequence>
<protein>
    <recommendedName>
        <fullName evidence="7">RDD domain-containing protein</fullName>
    </recommendedName>
</protein>
<dbReference type="InterPro" id="IPR051791">
    <property type="entry name" value="Pra-immunoreactive"/>
</dbReference>
<evidence type="ECO:0000256" key="6">
    <source>
        <dbReference type="SAM" id="Phobius"/>
    </source>
</evidence>
<reference evidence="8 9" key="1">
    <citation type="journal article" date="2006" name="Science">
        <title>Genome of rice cluster I archaea -- the key methane producers in the rice rhizosphere.</title>
        <authorList>
            <person name="Erkel C."/>
            <person name="Kube M."/>
            <person name="Reinhardt R."/>
            <person name="Liesack W."/>
        </authorList>
    </citation>
    <scope>NUCLEOTIDE SEQUENCE [LARGE SCALE GENOMIC DNA]</scope>
    <source>
        <strain evidence="9">DSM 22066 / NBRC 105507 / MRE50</strain>
    </source>
</reference>
<name>Q0W4V8_METAR</name>
<evidence type="ECO:0000256" key="4">
    <source>
        <dbReference type="ARBA" id="ARBA00022989"/>
    </source>
</evidence>
<evidence type="ECO:0000256" key="2">
    <source>
        <dbReference type="ARBA" id="ARBA00022475"/>
    </source>
</evidence>
<feature type="transmembrane region" description="Helical" evidence="6">
    <location>
        <begin position="82"/>
        <end position="103"/>
    </location>
</feature>
<gene>
    <name evidence="8" type="ORF">RCIX1293</name>
</gene>
<dbReference type="STRING" id="351160.RCIX1293"/>
<evidence type="ECO:0000313" key="8">
    <source>
        <dbReference type="EMBL" id="CAJ36585.1"/>
    </source>
</evidence>
<dbReference type="eggNOG" id="arCOG03633">
    <property type="taxonomic scope" value="Archaea"/>
</dbReference>
<keyword evidence="2" id="KW-1003">Cell membrane</keyword>
<dbReference type="Proteomes" id="UP000000663">
    <property type="component" value="Chromosome"/>
</dbReference>
<dbReference type="InterPro" id="IPR010432">
    <property type="entry name" value="RDD"/>
</dbReference>
<feature type="transmembrane region" description="Helical" evidence="6">
    <location>
        <begin position="194"/>
        <end position="212"/>
    </location>
</feature>
<dbReference type="GO" id="GO:0005886">
    <property type="term" value="C:plasma membrane"/>
    <property type="evidence" value="ECO:0007669"/>
    <property type="project" value="UniProtKB-SubCell"/>
</dbReference>
<evidence type="ECO:0000256" key="3">
    <source>
        <dbReference type="ARBA" id="ARBA00022692"/>
    </source>
</evidence>
<keyword evidence="5 6" id="KW-0472">Membrane</keyword>
<feature type="domain" description="RDD" evidence="7">
    <location>
        <begin position="75"/>
        <end position="224"/>
    </location>
</feature>
<organism evidence="8 9">
    <name type="scientific">Methanocella arvoryzae (strain DSM 22066 / NBRC 105507 / MRE50)</name>
    <dbReference type="NCBI Taxonomy" id="351160"/>
    <lineage>
        <taxon>Archaea</taxon>
        <taxon>Methanobacteriati</taxon>
        <taxon>Methanobacteriota</taxon>
        <taxon>Stenosarchaea group</taxon>
        <taxon>Methanomicrobia</taxon>
        <taxon>Methanocellales</taxon>
        <taxon>Methanocellaceae</taxon>
        <taxon>Methanocella</taxon>
    </lineage>
</organism>
<dbReference type="PANTHER" id="PTHR36115:SF6">
    <property type="entry name" value="PROLINE-RICH ANTIGEN HOMOLOG"/>
    <property type="match status" value="1"/>
</dbReference>
<keyword evidence="4 6" id="KW-1133">Transmembrane helix</keyword>
<comment type="subcellular location">
    <subcellularLocation>
        <location evidence="1">Cell membrane</location>
        <topology evidence="1">Multi-pass membrane protein</topology>
    </subcellularLocation>
</comment>
<evidence type="ECO:0000313" key="9">
    <source>
        <dbReference type="Proteomes" id="UP000000663"/>
    </source>
</evidence>
<dbReference type="PANTHER" id="PTHR36115">
    <property type="entry name" value="PROLINE-RICH ANTIGEN HOMOLOG-RELATED"/>
    <property type="match status" value="1"/>
</dbReference>
<dbReference type="Pfam" id="PF06271">
    <property type="entry name" value="RDD"/>
    <property type="match status" value="1"/>
</dbReference>
<keyword evidence="9" id="KW-1185">Reference proteome</keyword>
<feature type="transmembrane region" description="Helical" evidence="6">
    <location>
        <begin position="133"/>
        <end position="155"/>
    </location>
</feature>
<evidence type="ECO:0000259" key="7">
    <source>
        <dbReference type="Pfam" id="PF06271"/>
    </source>
</evidence>
<accession>Q0W4V8</accession>
<dbReference type="KEGG" id="rci:RCIX1293"/>
<keyword evidence="3 6" id="KW-0812">Transmembrane</keyword>
<dbReference type="PATRIC" id="fig|351160.9.peg.1673"/>
<dbReference type="EMBL" id="AM114193">
    <property type="protein sequence ID" value="CAJ36585.1"/>
    <property type="molecule type" value="Genomic_DNA"/>
</dbReference>
<dbReference type="AlphaFoldDB" id="Q0W4V8"/>